<evidence type="ECO:0000256" key="8">
    <source>
        <dbReference type="ARBA" id="ARBA00022801"/>
    </source>
</evidence>
<dbReference type="Pfam" id="PF04212">
    <property type="entry name" value="MIT"/>
    <property type="match status" value="2"/>
</dbReference>
<evidence type="ECO:0000256" key="4">
    <source>
        <dbReference type="ARBA" id="ARBA00022448"/>
    </source>
</evidence>
<dbReference type="GO" id="GO:0051301">
    <property type="term" value="P:cell division"/>
    <property type="evidence" value="ECO:0007669"/>
    <property type="project" value="UniProtKB-KW"/>
</dbReference>
<dbReference type="Gene3D" id="1.20.58.80">
    <property type="entry name" value="Phosphotransferase system, lactose/cellobiose-type IIA subunit"/>
    <property type="match status" value="2"/>
</dbReference>
<gene>
    <name evidence="16" type="primary">VPS4B</name>
    <name evidence="16" type="synonym">vps4b</name>
</gene>
<dbReference type="InterPro" id="IPR007330">
    <property type="entry name" value="MIT_dom"/>
</dbReference>
<keyword evidence="8" id="KW-0378">Hydrolase</keyword>
<dbReference type="InterPro" id="IPR027417">
    <property type="entry name" value="P-loop_NTPase"/>
</dbReference>
<dbReference type="Pfam" id="PF17862">
    <property type="entry name" value="AAA_lid_3"/>
    <property type="match status" value="1"/>
</dbReference>
<dbReference type="Pfam" id="PF09336">
    <property type="entry name" value="Vps4_C"/>
    <property type="match status" value="1"/>
</dbReference>
<keyword evidence="5" id="KW-0132">Cell division</keyword>
<reference evidence="16" key="2">
    <citation type="submission" date="2025-09" db="UniProtKB">
        <authorList>
            <consortium name="Ensembl"/>
        </authorList>
    </citation>
    <scope>IDENTIFICATION</scope>
</reference>
<comment type="similarity">
    <text evidence="2 13">Belongs to the AAA ATPase family.</text>
</comment>
<dbReference type="Proteomes" id="UP000694546">
    <property type="component" value="Chromosome 8"/>
</dbReference>
<comment type="catalytic activity">
    <reaction evidence="12">
        <text>ATP + H2O = ADP + phosphate + H(+)</text>
        <dbReference type="Rhea" id="RHEA:13065"/>
        <dbReference type="ChEBI" id="CHEBI:15377"/>
        <dbReference type="ChEBI" id="CHEBI:15378"/>
        <dbReference type="ChEBI" id="CHEBI:30616"/>
        <dbReference type="ChEBI" id="CHEBI:43474"/>
        <dbReference type="ChEBI" id="CHEBI:456216"/>
        <dbReference type="EC" id="3.6.4.6"/>
    </reaction>
</comment>
<keyword evidence="5" id="KW-0131">Cell cycle</keyword>
<evidence type="ECO:0000256" key="11">
    <source>
        <dbReference type="ARBA" id="ARBA00023136"/>
    </source>
</evidence>
<feature type="domain" description="AAA+ ATPase" evidence="14">
    <location>
        <begin position="192"/>
        <end position="328"/>
    </location>
</feature>
<evidence type="ECO:0000256" key="3">
    <source>
        <dbReference type="ARBA" id="ARBA00012674"/>
    </source>
</evidence>
<dbReference type="SUPFAM" id="SSF52540">
    <property type="entry name" value="P-loop containing nucleoside triphosphate hydrolases"/>
    <property type="match status" value="1"/>
</dbReference>
<comment type="subcellular location">
    <subcellularLocation>
        <location evidence="1">Endosome membrane</location>
        <topology evidence="1">Peripheral membrane protein</topology>
    </subcellularLocation>
</comment>
<evidence type="ECO:0000256" key="7">
    <source>
        <dbReference type="ARBA" id="ARBA00022753"/>
    </source>
</evidence>
<dbReference type="Pfam" id="PF00004">
    <property type="entry name" value="AAA"/>
    <property type="match status" value="1"/>
</dbReference>
<feature type="domain" description="MIT" evidence="15">
    <location>
        <begin position="2"/>
        <end position="76"/>
    </location>
</feature>
<feature type="domain" description="MIT" evidence="15">
    <location>
        <begin position="77"/>
        <end position="137"/>
    </location>
</feature>
<dbReference type="PANTHER" id="PTHR23074">
    <property type="entry name" value="AAA DOMAIN-CONTAINING"/>
    <property type="match status" value="1"/>
</dbReference>
<keyword evidence="6 13" id="KW-0547">Nucleotide-binding</keyword>
<organism evidence="16 17">
    <name type="scientific">Gadus morhua</name>
    <name type="common">Atlantic cod</name>
    <dbReference type="NCBI Taxonomy" id="8049"/>
    <lineage>
        <taxon>Eukaryota</taxon>
        <taxon>Metazoa</taxon>
        <taxon>Chordata</taxon>
        <taxon>Craniata</taxon>
        <taxon>Vertebrata</taxon>
        <taxon>Euteleostomi</taxon>
        <taxon>Actinopterygii</taxon>
        <taxon>Neopterygii</taxon>
        <taxon>Teleostei</taxon>
        <taxon>Neoteleostei</taxon>
        <taxon>Acanthomorphata</taxon>
        <taxon>Zeiogadaria</taxon>
        <taxon>Gadariae</taxon>
        <taxon>Gadiformes</taxon>
        <taxon>Gadoidei</taxon>
        <taxon>Gadidae</taxon>
        <taxon>Gadus</taxon>
    </lineage>
</organism>
<dbReference type="InterPro" id="IPR003960">
    <property type="entry name" value="ATPase_AAA_CS"/>
</dbReference>
<dbReference type="GO" id="GO:0016197">
    <property type="term" value="P:endosomal transport"/>
    <property type="evidence" value="ECO:0007669"/>
    <property type="project" value="TreeGrafter"/>
</dbReference>
<keyword evidence="10" id="KW-0653">Protein transport</keyword>
<dbReference type="FunFam" id="1.20.58.80:FF:000004">
    <property type="entry name" value="Vacuolar protein sorting-associated protein 4"/>
    <property type="match status" value="1"/>
</dbReference>
<dbReference type="InterPro" id="IPR003959">
    <property type="entry name" value="ATPase_AAA_core"/>
</dbReference>
<dbReference type="GeneTree" id="ENSGT00940000154973"/>
<keyword evidence="4" id="KW-0813">Transport</keyword>
<dbReference type="FunFam" id="1.10.8.60:FF:000015">
    <property type="entry name" value="vacuolar protein sorting-associated protein 4A"/>
    <property type="match status" value="1"/>
</dbReference>
<sequence length="470" mass="53032">MDPSNRQKAIALAQKASQEDLDGNYEEAIRSYQHAVKYFLHILKRPQGKEDNQTIRDKCKQYLDRVDELQDYLDKKKKAIDLAGKAAQEDKDKNYEEALRLYQHAVQYFLHVVKYEAQGDKAKQSIRAKLVSWNLKGGWFDPQCRHTCAIVMEKPNIMWNDVAGLEGAKEALKEAVILPIKFPHLFTGKRTPWRGILLFGPPGTGKSYLAKAVATEANNSTFFSISSSDLVSKWLGESEKLVKNLFTLAREHRPSIIFIDEIDSLCGSRSENESEAARRIKTEFLVQMQGVGNDNEGVLVLGATNIPWTLDSAIRRRFEKRIYIPLPEEHARSFMFKLHLGATPNSLSESDFVTLGKKTEGYSGADISVIVRDALMQPVRKVQSATHFKKARGPSRDNPNIMVDDLLTPCSPGDPNAIELTWMDVPGEKLMEPIVCSSDMLRSLANTKPTVNDQDLDKLRKFTEDFGQEG</sequence>
<protein>
    <recommendedName>
        <fullName evidence="3">vesicle-fusing ATPase</fullName>
        <ecNumber evidence="3">3.6.4.6</ecNumber>
    </recommendedName>
</protein>
<dbReference type="InterPro" id="IPR003593">
    <property type="entry name" value="AAA+_ATPase"/>
</dbReference>
<evidence type="ECO:0000259" key="15">
    <source>
        <dbReference type="SMART" id="SM00745"/>
    </source>
</evidence>
<keyword evidence="17" id="KW-1185">Reference proteome</keyword>
<dbReference type="PANTHER" id="PTHR23074:SF72">
    <property type="entry name" value="VACUOLAR PROTEIN SORTING-ASSOCIATED PROTEIN 4B"/>
    <property type="match status" value="1"/>
</dbReference>
<dbReference type="GO" id="GO:0007033">
    <property type="term" value="P:vacuole organization"/>
    <property type="evidence" value="ECO:0007669"/>
    <property type="project" value="TreeGrafter"/>
</dbReference>
<dbReference type="InterPro" id="IPR050304">
    <property type="entry name" value="MT-severing_AAA_ATPase"/>
</dbReference>
<evidence type="ECO:0000313" key="17">
    <source>
        <dbReference type="Proteomes" id="UP000694546"/>
    </source>
</evidence>
<evidence type="ECO:0000256" key="2">
    <source>
        <dbReference type="ARBA" id="ARBA00006914"/>
    </source>
</evidence>
<evidence type="ECO:0000256" key="12">
    <source>
        <dbReference type="ARBA" id="ARBA00048883"/>
    </source>
</evidence>
<dbReference type="GO" id="GO:0010008">
    <property type="term" value="C:endosome membrane"/>
    <property type="evidence" value="ECO:0007669"/>
    <property type="project" value="UniProtKB-SubCell"/>
</dbReference>
<dbReference type="FunFam" id="3.40.50.300:FF:000043">
    <property type="entry name" value="Vacuolar protein sorting-associated protein 4"/>
    <property type="match status" value="1"/>
</dbReference>
<dbReference type="CDD" id="cd19521">
    <property type="entry name" value="RecA-like_VPS4"/>
    <property type="match status" value="1"/>
</dbReference>
<keyword evidence="9 13" id="KW-0067">ATP-binding</keyword>
<dbReference type="Gene3D" id="1.10.8.60">
    <property type="match status" value="1"/>
</dbReference>
<dbReference type="InterPro" id="IPR015415">
    <property type="entry name" value="Spast_Vps4_C"/>
</dbReference>
<reference evidence="16" key="1">
    <citation type="submission" date="2025-08" db="UniProtKB">
        <authorList>
            <consortium name="Ensembl"/>
        </authorList>
    </citation>
    <scope>IDENTIFICATION</scope>
</reference>
<dbReference type="GO" id="GO:0005524">
    <property type="term" value="F:ATP binding"/>
    <property type="evidence" value="ECO:0007669"/>
    <property type="project" value="UniProtKB-KW"/>
</dbReference>
<dbReference type="EC" id="3.6.4.6" evidence="3"/>
<dbReference type="GO" id="GO:0015031">
    <property type="term" value="P:protein transport"/>
    <property type="evidence" value="ECO:0007669"/>
    <property type="project" value="UniProtKB-KW"/>
</dbReference>
<keyword evidence="7" id="KW-0967">Endosome</keyword>
<evidence type="ECO:0000256" key="9">
    <source>
        <dbReference type="ARBA" id="ARBA00022840"/>
    </source>
</evidence>
<dbReference type="GO" id="GO:0016887">
    <property type="term" value="F:ATP hydrolysis activity"/>
    <property type="evidence" value="ECO:0007669"/>
    <property type="project" value="InterPro"/>
</dbReference>
<evidence type="ECO:0000259" key="14">
    <source>
        <dbReference type="SMART" id="SM00382"/>
    </source>
</evidence>
<evidence type="ECO:0000256" key="5">
    <source>
        <dbReference type="ARBA" id="ARBA00022618"/>
    </source>
</evidence>
<dbReference type="InterPro" id="IPR036181">
    <property type="entry name" value="MIT_dom_sf"/>
</dbReference>
<dbReference type="InterPro" id="IPR041569">
    <property type="entry name" value="AAA_lid_3"/>
</dbReference>
<dbReference type="AlphaFoldDB" id="A0A8C5C772"/>
<dbReference type="SMART" id="SM00382">
    <property type="entry name" value="AAA"/>
    <property type="match status" value="1"/>
</dbReference>
<evidence type="ECO:0000256" key="10">
    <source>
        <dbReference type="ARBA" id="ARBA00022927"/>
    </source>
</evidence>
<proteinExistence type="inferred from homology"/>
<dbReference type="Ensembl" id="ENSGMOT00000067157.1">
    <property type="protein sequence ID" value="ENSGMOP00000056426.1"/>
    <property type="gene ID" value="ENSGMOG00000003324.2"/>
</dbReference>
<evidence type="ECO:0000256" key="13">
    <source>
        <dbReference type="RuleBase" id="RU003651"/>
    </source>
</evidence>
<name>A0A8C5C772_GADMO</name>
<dbReference type="Gene3D" id="3.40.50.300">
    <property type="entry name" value="P-loop containing nucleotide triphosphate hydrolases"/>
    <property type="match status" value="1"/>
</dbReference>
<evidence type="ECO:0000256" key="6">
    <source>
        <dbReference type="ARBA" id="ARBA00022741"/>
    </source>
</evidence>
<evidence type="ECO:0000313" key="16">
    <source>
        <dbReference type="Ensembl" id="ENSGMOP00000056426.1"/>
    </source>
</evidence>
<accession>A0A8C5C772</accession>
<dbReference type="SUPFAM" id="SSF116846">
    <property type="entry name" value="MIT domain"/>
    <property type="match status" value="2"/>
</dbReference>
<evidence type="ECO:0000256" key="1">
    <source>
        <dbReference type="ARBA" id="ARBA00004481"/>
    </source>
</evidence>
<dbReference type="PROSITE" id="PS00674">
    <property type="entry name" value="AAA"/>
    <property type="match status" value="1"/>
</dbReference>
<dbReference type="SMART" id="SM00745">
    <property type="entry name" value="MIT"/>
    <property type="match status" value="2"/>
</dbReference>
<keyword evidence="11" id="KW-0472">Membrane</keyword>